<organism evidence="1 2">
    <name type="scientific">Rhododendron molle</name>
    <name type="common">Chinese azalea</name>
    <name type="synonym">Azalea mollis</name>
    <dbReference type="NCBI Taxonomy" id="49168"/>
    <lineage>
        <taxon>Eukaryota</taxon>
        <taxon>Viridiplantae</taxon>
        <taxon>Streptophyta</taxon>
        <taxon>Embryophyta</taxon>
        <taxon>Tracheophyta</taxon>
        <taxon>Spermatophyta</taxon>
        <taxon>Magnoliopsida</taxon>
        <taxon>eudicotyledons</taxon>
        <taxon>Gunneridae</taxon>
        <taxon>Pentapetalae</taxon>
        <taxon>asterids</taxon>
        <taxon>Ericales</taxon>
        <taxon>Ericaceae</taxon>
        <taxon>Ericoideae</taxon>
        <taxon>Rhodoreae</taxon>
        <taxon>Rhododendron</taxon>
    </lineage>
</organism>
<keyword evidence="2" id="KW-1185">Reference proteome</keyword>
<dbReference type="Proteomes" id="UP001062846">
    <property type="component" value="Chromosome 7"/>
</dbReference>
<sequence>MSSLQLERGVKKIARDPSPVNRARHSVQSRETKVRNREEKRLRFFEFVKIRVVVRVDTYKGTCEYERERAGERGTRSFPAELQSIGRRGKTGGVGRSGDVNLRSNLKRTIRTPIYAFSLLLSPFLALSLKTTSKPAREPFCGRRASSSSPSSRSSQKPSSPLSSPPPSPATAASSSRPTRPSVMIKVYGEEPTVAAADPLLSLPGFLLSGFQQLKQQKQQPEVAHEVF</sequence>
<protein>
    <submittedName>
        <fullName evidence="1">Uncharacterized protein</fullName>
    </submittedName>
</protein>
<reference evidence="1" key="1">
    <citation type="submission" date="2022-02" db="EMBL/GenBank/DDBJ databases">
        <title>Plant Genome Project.</title>
        <authorList>
            <person name="Zhang R.-G."/>
        </authorList>
    </citation>
    <scope>NUCLEOTIDE SEQUENCE</scope>
    <source>
        <strain evidence="1">AT1</strain>
    </source>
</reference>
<name>A0ACC0N1M4_RHOML</name>
<evidence type="ECO:0000313" key="1">
    <source>
        <dbReference type="EMBL" id="KAI8547065.1"/>
    </source>
</evidence>
<evidence type="ECO:0000313" key="2">
    <source>
        <dbReference type="Proteomes" id="UP001062846"/>
    </source>
</evidence>
<dbReference type="EMBL" id="CM046394">
    <property type="protein sequence ID" value="KAI8547065.1"/>
    <property type="molecule type" value="Genomic_DNA"/>
</dbReference>
<gene>
    <name evidence="1" type="ORF">RHMOL_Rhmol07G0166100</name>
</gene>
<proteinExistence type="predicted"/>
<accession>A0ACC0N1M4</accession>
<comment type="caution">
    <text evidence="1">The sequence shown here is derived from an EMBL/GenBank/DDBJ whole genome shotgun (WGS) entry which is preliminary data.</text>
</comment>